<proteinExistence type="predicted"/>
<evidence type="ECO:0000313" key="2">
    <source>
        <dbReference type="EMBL" id="TQM25130.1"/>
    </source>
</evidence>
<dbReference type="AlphaFoldDB" id="A0A543EU90"/>
<dbReference type="Proteomes" id="UP000320235">
    <property type="component" value="Unassembled WGS sequence"/>
</dbReference>
<evidence type="ECO:0000313" key="3">
    <source>
        <dbReference type="Proteomes" id="UP000320235"/>
    </source>
</evidence>
<sequence>MGFTDDAKETAEAVGDKLKDVWEDTTDRIGDKVDEMKADADVKKAEAERDSVKTRNDIKEDLRDDH</sequence>
<gene>
    <name evidence="2" type="ORF">FB391_2590</name>
</gene>
<reference evidence="2 3" key="1">
    <citation type="submission" date="2019-06" db="EMBL/GenBank/DDBJ databases">
        <title>Sequencing the genomes of 1000 actinobacteria strains.</title>
        <authorList>
            <person name="Klenk H.-P."/>
        </authorList>
    </citation>
    <scope>NUCLEOTIDE SEQUENCE [LARGE SCALE GENOMIC DNA]</scope>
    <source>
        <strain evidence="2 3">DSM 105492</strain>
    </source>
</reference>
<organism evidence="2 3">
    <name type="scientific">Microbacterium kyungheense</name>
    <dbReference type="NCBI Taxonomy" id="1263636"/>
    <lineage>
        <taxon>Bacteria</taxon>
        <taxon>Bacillati</taxon>
        <taxon>Actinomycetota</taxon>
        <taxon>Actinomycetes</taxon>
        <taxon>Micrococcales</taxon>
        <taxon>Microbacteriaceae</taxon>
        <taxon>Microbacterium</taxon>
    </lineage>
</organism>
<comment type="caution">
    <text evidence="2">The sequence shown here is derived from an EMBL/GenBank/DDBJ whole genome shotgun (WGS) entry which is preliminary data.</text>
</comment>
<dbReference type="EMBL" id="VFPE01000003">
    <property type="protein sequence ID" value="TQM25130.1"/>
    <property type="molecule type" value="Genomic_DNA"/>
</dbReference>
<protein>
    <submittedName>
        <fullName evidence="2">Uncharacterized protein</fullName>
    </submittedName>
</protein>
<dbReference type="RefSeq" id="WP_141894887.1">
    <property type="nucleotide sequence ID" value="NZ_BAABLH010000002.1"/>
</dbReference>
<keyword evidence="3" id="KW-1185">Reference proteome</keyword>
<dbReference type="OrthoDB" id="4991033at2"/>
<accession>A0A543EU90</accession>
<evidence type="ECO:0000256" key="1">
    <source>
        <dbReference type="SAM" id="MobiDB-lite"/>
    </source>
</evidence>
<name>A0A543EU90_9MICO</name>
<feature type="region of interest" description="Disordered" evidence="1">
    <location>
        <begin position="39"/>
        <end position="66"/>
    </location>
</feature>